<reference evidence="2 3" key="1">
    <citation type="submission" date="2016-12" db="EMBL/GenBank/DDBJ databases">
        <title>Thioflexothrix psekupsii D3 genome sequencing and assembly.</title>
        <authorList>
            <person name="Fomenkov A."/>
            <person name="Vincze T."/>
            <person name="Grabovich M."/>
            <person name="Anton B.P."/>
            <person name="Dubinina G."/>
            <person name="Orlova M."/>
            <person name="Belousova E."/>
            <person name="Roberts R.J."/>
        </authorList>
    </citation>
    <scope>NUCLEOTIDE SEQUENCE [LARGE SCALE GENOMIC DNA]</scope>
    <source>
        <strain evidence="2">D3</strain>
    </source>
</reference>
<comment type="caution">
    <text evidence="2">The sequence shown here is derived from an EMBL/GenBank/DDBJ whole genome shotgun (WGS) entry which is preliminary data.</text>
</comment>
<evidence type="ECO:0000313" key="2">
    <source>
        <dbReference type="EMBL" id="OUD15744.1"/>
    </source>
</evidence>
<evidence type="ECO:0000256" key="1">
    <source>
        <dbReference type="SAM" id="SignalP"/>
    </source>
</evidence>
<keyword evidence="3" id="KW-1185">Reference proteome</keyword>
<organism evidence="2 3">
    <name type="scientific">Thioflexithrix psekupsensis</name>
    <dbReference type="NCBI Taxonomy" id="1570016"/>
    <lineage>
        <taxon>Bacteria</taxon>
        <taxon>Pseudomonadati</taxon>
        <taxon>Pseudomonadota</taxon>
        <taxon>Gammaproteobacteria</taxon>
        <taxon>Thiotrichales</taxon>
        <taxon>Thioflexithrix</taxon>
    </lineage>
</organism>
<proteinExistence type="predicted"/>
<feature type="chain" id="PRO_5013168670" description="SPOR domain-containing protein" evidence="1">
    <location>
        <begin position="27"/>
        <end position="128"/>
    </location>
</feature>
<accession>A0A251XBN7</accession>
<gene>
    <name evidence="2" type="ORF">TPSD3_04340</name>
</gene>
<dbReference type="Proteomes" id="UP000194798">
    <property type="component" value="Unassembled WGS sequence"/>
</dbReference>
<evidence type="ECO:0008006" key="4">
    <source>
        <dbReference type="Google" id="ProtNLM"/>
    </source>
</evidence>
<feature type="signal peptide" evidence="1">
    <location>
        <begin position="1"/>
        <end position="26"/>
    </location>
</feature>
<dbReference type="AlphaFoldDB" id="A0A251XBN7"/>
<evidence type="ECO:0000313" key="3">
    <source>
        <dbReference type="Proteomes" id="UP000194798"/>
    </source>
</evidence>
<protein>
    <recommendedName>
        <fullName evidence="4">SPOR domain-containing protein</fullName>
    </recommendedName>
</protein>
<dbReference type="EMBL" id="MSLT01000006">
    <property type="protein sequence ID" value="OUD15744.1"/>
    <property type="molecule type" value="Genomic_DNA"/>
</dbReference>
<sequence length="128" mass="14319">MQKLKFIWTIAIMWVVLLGFGVPAYADDTESTAEEWYVILGSFPLNDKGLVGATKLRDKLFAKGFEAEEIILGDSNFYEGLTANLYVVISRPFSVRAEANAWSKQDDIRAVVPDAYVKKAKANPDLVR</sequence>
<name>A0A251XBN7_9GAMM</name>
<keyword evidence="1" id="KW-0732">Signal</keyword>